<dbReference type="SUPFAM" id="SSF49899">
    <property type="entry name" value="Concanavalin A-like lectins/glucanases"/>
    <property type="match status" value="1"/>
</dbReference>
<evidence type="ECO:0008006" key="3">
    <source>
        <dbReference type="Google" id="ProtNLM"/>
    </source>
</evidence>
<dbReference type="EMBL" id="PFBW01000090">
    <property type="protein sequence ID" value="PIR77520.1"/>
    <property type="molecule type" value="Genomic_DNA"/>
</dbReference>
<reference evidence="2" key="1">
    <citation type="submission" date="2017-09" db="EMBL/GenBank/DDBJ databases">
        <title>Depth-based differentiation of microbial function through sediment-hosted aquifers and enrichment of novel symbionts in the deep terrestrial subsurface.</title>
        <authorList>
            <person name="Probst A.J."/>
            <person name="Ladd B."/>
            <person name="Jarett J.K."/>
            <person name="Geller-Mcgrath D.E."/>
            <person name="Sieber C.M.K."/>
            <person name="Emerson J.B."/>
            <person name="Anantharaman K."/>
            <person name="Thomas B.C."/>
            <person name="Malmstrom R."/>
            <person name="Stieglmeier M."/>
            <person name="Klingl A."/>
            <person name="Woyke T."/>
            <person name="Ryan C.M."/>
            <person name="Banfield J.F."/>
        </authorList>
    </citation>
    <scope>NUCLEOTIDE SEQUENCE [LARGE SCALE GENOMIC DNA]</scope>
</reference>
<proteinExistence type="predicted"/>
<dbReference type="Gene3D" id="2.60.120.200">
    <property type="match status" value="2"/>
</dbReference>
<dbReference type="Proteomes" id="UP000228528">
    <property type="component" value="Unassembled WGS sequence"/>
</dbReference>
<accession>A0A2M6P260</accession>
<feature type="non-terminal residue" evidence="1">
    <location>
        <position position="136"/>
    </location>
</feature>
<evidence type="ECO:0000313" key="2">
    <source>
        <dbReference type="Proteomes" id="UP000228528"/>
    </source>
</evidence>
<comment type="caution">
    <text evidence="1">The sequence shown here is derived from an EMBL/GenBank/DDBJ whole genome shotgun (WGS) entry which is preliminary data.</text>
</comment>
<dbReference type="AlphaFoldDB" id="A0A2M6P260"/>
<name>A0A2M6P260_9BACT</name>
<sequence>MSYTTSINGKLDEVKVFDRALTQREIMMEMNSGKQQPVLDIGFDEGGGDIAYDKSGFANNGNLNGTCPGAATCPTWSTSENCVNGSCLNFDGGDHITITQSSSVNLSANSPFSISYWVNLNRVDGTYQAPVMKNAF</sequence>
<organism evidence="1 2">
    <name type="scientific">Candidatus Magasanikbacteria bacterium CG10_big_fil_rev_8_21_14_0_10_38_6</name>
    <dbReference type="NCBI Taxonomy" id="1974647"/>
    <lineage>
        <taxon>Bacteria</taxon>
        <taxon>Candidatus Magasanikiibacteriota</taxon>
    </lineage>
</organism>
<evidence type="ECO:0000313" key="1">
    <source>
        <dbReference type="EMBL" id="PIR77520.1"/>
    </source>
</evidence>
<gene>
    <name evidence="1" type="ORF">COU30_01995</name>
</gene>
<dbReference type="InterPro" id="IPR013320">
    <property type="entry name" value="ConA-like_dom_sf"/>
</dbReference>
<protein>
    <recommendedName>
        <fullName evidence="3">LamG-like jellyroll fold domain-containing protein</fullName>
    </recommendedName>
</protein>